<dbReference type="OrthoDB" id="2017317at2759"/>
<reference evidence="1 2" key="1">
    <citation type="submission" date="2015-07" db="EMBL/GenBank/DDBJ databases">
        <title>Emmonsia species relationships and genome sequence.</title>
        <authorList>
            <person name="Cuomo C.A."/>
            <person name="Schwartz I.S."/>
            <person name="Kenyon C."/>
            <person name="de Hoog G.S."/>
            <person name="Govender N.P."/>
            <person name="Botha A."/>
            <person name="Moreno L."/>
            <person name="de Vries M."/>
            <person name="Munoz J.F."/>
            <person name="Stielow J.B."/>
        </authorList>
    </citation>
    <scope>NUCLEOTIDE SEQUENCE [LARGE SCALE GENOMIC DNA]</scope>
    <source>
        <strain evidence="1 2">CBS 136260</strain>
    </source>
</reference>
<gene>
    <name evidence="1" type="ORF">ACJ72_00699</name>
</gene>
<proteinExistence type="predicted"/>
<organism evidence="1 2">
    <name type="scientific">Emergomyces africanus</name>
    <dbReference type="NCBI Taxonomy" id="1955775"/>
    <lineage>
        <taxon>Eukaryota</taxon>
        <taxon>Fungi</taxon>
        <taxon>Dikarya</taxon>
        <taxon>Ascomycota</taxon>
        <taxon>Pezizomycotina</taxon>
        <taxon>Eurotiomycetes</taxon>
        <taxon>Eurotiomycetidae</taxon>
        <taxon>Onygenales</taxon>
        <taxon>Ajellomycetaceae</taxon>
        <taxon>Emergomyces</taxon>
    </lineage>
</organism>
<dbReference type="STRING" id="1658172.A0A1B7P7D8"/>
<name>A0A1B7P7D8_9EURO</name>
<dbReference type="AlphaFoldDB" id="A0A1B7P7D8"/>
<accession>A0A1B7P7D8</accession>
<keyword evidence="2" id="KW-1185">Reference proteome</keyword>
<evidence type="ECO:0000313" key="1">
    <source>
        <dbReference type="EMBL" id="OAX84913.1"/>
    </source>
</evidence>
<dbReference type="Proteomes" id="UP000091918">
    <property type="component" value="Unassembled WGS sequence"/>
</dbReference>
<comment type="caution">
    <text evidence="1">The sequence shown here is derived from an EMBL/GenBank/DDBJ whole genome shotgun (WGS) entry which is preliminary data.</text>
</comment>
<protein>
    <submittedName>
        <fullName evidence="1">Uncharacterized protein</fullName>
    </submittedName>
</protein>
<sequence length="144" mass="15667">MTEVSKQDMLLLQQQPLLEPDAAETLASAKATTRLAKLLVRGKGKTYDPSIKIPQTPAERLQAAAHDHALDINTLLHDHGPNAKLPPQTSAGADQPEETVLYLAYGSNMSIQSFRRPAVSCPFRNSTLTCQDFVSPLTFPDSPT</sequence>
<evidence type="ECO:0000313" key="2">
    <source>
        <dbReference type="Proteomes" id="UP000091918"/>
    </source>
</evidence>
<dbReference type="EMBL" id="LGUA01000040">
    <property type="protein sequence ID" value="OAX84913.1"/>
    <property type="molecule type" value="Genomic_DNA"/>
</dbReference>